<evidence type="ECO:0000313" key="4">
    <source>
        <dbReference type="Proteomes" id="UP000661607"/>
    </source>
</evidence>
<reference evidence="3 4" key="1">
    <citation type="submission" date="2020-10" db="EMBL/GenBank/DDBJ databases">
        <title>Sequencing the genomes of 1000 actinobacteria strains.</title>
        <authorList>
            <person name="Klenk H.-P."/>
        </authorList>
    </citation>
    <scope>NUCLEOTIDE SEQUENCE [LARGE SCALE GENOMIC DNA]</scope>
    <source>
        <strain evidence="3 4">DSM 43748</strain>
    </source>
</reference>
<keyword evidence="2" id="KW-0732">Signal</keyword>
<feature type="signal peptide" evidence="2">
    <location>
        <begin position="1"/>
        <end position="23"/>
    </location>
</feature>
<protein>
    <submittedName>
        <fullName evidence="3">Uncharacterized protein</fullName>
    </submittedName>
</protein>
<keyword evidence="4" id="KW-1185">Reference proteome</keyword>
<sequence>MVRNLFTAGVIVASAFVAPVTMTATPLLAPASAATSSPTSTAEKADWHRGPTFGSRSACRSYGEDQRWNRWECRQHNGSWTYWYWN</sequence>
<proteinExistence type="predicted"/>
<dbReference type="RefSeq" id="WP_192778596.1">
    <property type="nucleotide sequence ID" value="NZ_BAAASY010000008.1"/>
</dbReference>
<dbReference type="EMBL" id="JADBEF010000001">
    <property type="protein sequence ID" value="MBE1564169.1"/>
    <property type="molecule type" value="Genomic_DNA"/>
</dbReference>
<evidence type="ECO:0000256" key="2">
    <source>
        <dbReference type="SAM" id="SignalP"/>
    </source>
</evidence>
<dbReference type="Proteomes" id="UP000661607">
    <property type="component" value="Unassembled WGS sequence"/>
</dbReference>
<name>A0ABR9KQ70_9ACTN</name>
<accession>A0ABR9KQ70</accession>
<comment type="caution">
    <text evidence="3">The sequence shown here is derived from an EMBL/GenBank/DDBJ whole genome shotgun (WGS) entry which is preliminary data.</text>
</comment>
<evidence type="ECO:0000313" key="3">
    <source>
        <dbReference type="EMBL" id="MBE1564169.1"/>
    </source>
</evidence>
<gene>
    <name evidence="3" type="ORF">H4W81_006948</name>
</gene>
<organism evidence="3 4">
    <name type="scientific">Nonomuraea africana</name>
    <dbReference type="NCBI Taxonomy" id="46171"/>
    <lineage>
        <taxon>Bacteria</taxon>
        <taxon>Bacillati</taxon>
        <taxon>Actinomycetota</taxon>
        <taxon>Actinomycetes</taxon>
        <taxon>Streptosporangiales</taxon>
        <taxon>Streptosporangiaceae</taxon>
        <taxon>Nonomuraea</taxon>
    </lineage>
</organism>
<feature type="compositionally biased region" description="Low complexity" evidence="1">
    <location>
        <begin position="31"/>
        <end position="42"/>
    </location>
</feature>
<evidence type="ECO:0000256" key="1">
    <source>
        <dbReference type="SAM" id="MobiDB-lite"/>
    </source>
</evidence>
<feature type="chain" id="PRO_5045165294" evidence="2">
    <location>
        <begin position="24"/>
        <end position="86"/>
    </location>
</feature>
<feature type="region of interest" description="Disordered" evidence="1">
    <location>
        <begin position="31"/>
        <end position="50"/>
    </location>
</feature>